<feature type="region of interest" description="Disordered" evidence="2">
    <location>
        <begin position="199"/>
        <end position="257"/>
    </location>
</feature>
<feature type="coiled-coil region" evidence="1">
    <location>
        <begin position="148"/>
        <end position="175"/>
    </location>
</feature>
<feature type="compositionally biased region" description="Pro residues" evidence="2">
    <location>
        <begin position="201"/>
        <end position="211"/>
    </location>
</feature>
<dbReference type="Proteomes" id="UP000719766">
    <property type="component" value="Unassembled WGS sequence"/>
</dbReference>
<reference evidence="4" key="1">
    <citation type="journal article" date="2020" name="New Phytol.">
        <title>Comparative genomics reveals dynamic genome evolution in host specialist ectomycorrhizal fungi.</title>
        <authorList>
            <person name="Lofgren L.A."/>
            <person name="Nguyen N.H."/>
            <person name="Vilgalys R."/>
            <person name="Ruytinx J."/>
            <person name="Liao H.L."/>
            <person name="Branco S."/>
            <person name="Kuo A."/>
            <person name="LaButti K."/>
            <person name="Lipzen A."/>
            <person name="Andreopoulos W."/>
            <person name="Pangilinan J."/>
            <person name="Riley R."/>
            <person name="Hundley H."/>
            <person name="Na H."/>
            <person name="Barry K."/>
            <person name="Grigoriev I.V."/>
            <person name="Stajich J.E."/>
            <person name="Kennedy P.G."/>
        </authorList>
    </citation>
    <scope>NUCLEOTIDE SEQUENCE</scope>
    <source>
        <strain evidence="4">S12</strain>
    </source>
</reference>
<keyword evidence="3" id="KW-1133">Transmembrane helix</keyword>
<dbReference type="GeneID" id="64594454"/>
<protein>
    <submittedName>
        <fullName evidence="4">Uncharacterized protein</fullName>
    </submittedName>
</protein>
<dbReference type="OrthoDB" id="2442602at2759"/>
<dbReference type="AlphaFoldDB" id="A0A9P7AFX3"/>
<dbReference type="EMBL" id="JABBWE010000078">
    <property type="protein sequence ID" value="KAG1787499.1"/>
    <property type="molecule type" value="Genomic_DNA"/>
</dbReference>
<proteinExistence type="predicted"/>
<dbReference type="RefSeq" id="XP_041154845.1">
    <property type="nucleotide sequence ID" value="XM_041300690.1"/>
</dbReference>
<keyword evidence="5" id="KW-1185">Reference proteome</keyword>
<keyword evidence="3" id="KW-0472">Membrane</keyword>
<name>A0A9P7AFX3_9AGAM</name>
<sequence>MPQRSRFFFIAIFLAGIYMTHYVQEGRTTGNYHHLIQIYALASFAAASYLNFTSTSLQTSCSITLLPGVCAALHKVIEVHGDGSYTTKQRQSIDSMDNSSLLPRPIHIDSKLQKGQRLGDKAPAVPRGKFKEKFQVMRERFDQVVGLHEELVRDLELANARMQKLQAENDLLLDAINLTVPATPSLMHLTRPSPALYSHPVAPPAAPPPPHHMNGHSVPHANGRYRPVDPHDITPSERDRGREYRDIPQETTANGRL</sequence>
<evidence type="ECO:0000256" key="1">
    <source>
        <dbReference type="SAM" id="Coils"/>
    </source>
</evidence>
<evidence type="ECO:0000313" key="5">
    <source>
        <dbReference type="Proteomes" id="UP000719766"/>
    </source>
</evidence>
<keyword evidence="1" id="KW-0175">Coiled coil</keyword>
<feature type="transmembrane region" description="Helical" evidence="3">
    <location>
        <begin position="35"/>
        <end position="52"/>
    </location>
</feature>
<organism evidence="4 5">
    <name type="scientific">Suillus plorans</name>
    <dbReference type="NCBI Taxonomy" id="116603"/>
    <lineage>
        <taxon>Eukaryota</taxon>
        <taxon>Fungi</taxon>
        <taxon>Dikarya</taxon>
        <taxon>Basidiomycota</taxon>
        <taxon>Agaricomycotina</taxon>
        <taxon>Agaricomycetes</taxon>
        <taxon>Agaricomycetidae</taxon>
        <taxon>Boletales</taxon>
        <taxon>Suillineae</taxon>
        <taxon>Suillaceae</taxon>
        <taxon>Suillus</taxon>
    </lineage>
</organism>
<evidence type="ECO:0000313" key="4">
    <source>
        <dbReference type="EMBL" id="KAG1787499.1"/>
    </source>
</evidence>
<feature type="compositionally biased region" description="Basic and acidic residues" evidence="2">
    <location>
        <begin position="226"/>
        <end position="248"/>
    </location>
</feature>
<evidence type="ECO:0000256" key="3">
    <source>
        <dbReference type="SAM" id="Phobius"/>
    </source>
</evidence>
<feature type="transmembrane region" description="Helical" evidence="3">
    <location>
        <begin position="6"/>
        <end position="23"/>
    </location>
</feature>
<comment type="caution">
    <text evidence="4">The sequence shown here is derived from an EMBL/GenBank/DDBJ whole genome shotgun (WGS) entry which is preliminary data.</text>
</comment>
<accession>A0A9P7AFX3</accession>
<evidence type="ECO:0000256" key="2">
    <source>
        <dbReference type="SAM" id="MobiDB-lite"/>
    </source>
</evidence>
<gene>
    <name evidence="4" type="ORF">HD556DRAFT_1312691</name>
</gene>
<keyword evidence="3" id="KW-0812">Transmembrane</keyword>